<dbReference type="OrthoDB" id="3493748at2"/>
<sequence length="724" mass="77478">MTARRDDPVLVVDLRNGECDAEQAAGAVLVLDDAEKAAEHDDVYQALLGNPAVSGVLCVAVDGGHADGAVRIRPAPSLAPVERAATVWIGHSDGIRWRPAEPLVRAVARAAVSGLGQLVDALTDPAVFAAVVKAVNTLPYSTASAGLVLERTSLHEVELRRAQEEAIAWFTDPDAGRGGAQELPRDEFRAAVRETIEVDSAEDVLLPGAELAEAHTRAVTALNAADHALTRVDHFLAPLPKRPPRPAVGPVLAEARAAVRDFHDKATQQLHRIDENLRGQRVGRDVVVRLGVRGPVPARPRDIRDRSRRLVEEWLGRYRSVACLLPDLDAERVGQEPQGCSAAIAELEGLAPPAGPAPRLPTWPPPSLAVPLAAVAGGLAALGTHALGIATAFFLPLLVLAWFAAGLVLQAREPTATGEQGFAEAAPPTALFWGLPVFGGWLLVFLVVGAGIPDLLGAVAVLLAVVLSAWTIGVGWRSSVRQWRRKLDFDGLRDRLAGSAQLVDGVIRAEWRPSARRAMFAEGLRQVSIGLTAVREVLAGRAANLLGSPEQHDGNHPYDPPDRDVHQEVCEVVVTDLVDLTIAALRPCWAGIDADRPAAREEHAREAERLLTAYREHLGQYGLLVPPPFARERAHRAELAARLWDDSQVGDALRCDVEAEMTQLCHARQLGAVSGMADRAQLVRFAPVSVRGGRCGDLSGVTWTGEAEIAGTVRLVPLREGVFQ</sequence>
<comment type="caution">
    <text evidence="2">The sequence shown here is derived from an EMBL/GenBank/DDBJ whole genome shotgun (WGS) entry which is preliminary data.</text>
</comment>
<dbReference type="RefSeq" id="WP_010310455.1">
    <property type="nucleotide sequence ID" value="NZ_CP061007.1"/>
</dbReference>
<evidence type="ECO:0000256" key="1">
    <source>
        <dbReference type="SAM" id="Phobius"/>
    </source>
</evidence>
<name>A0A2N3Y7E0_SACSN</name>
<feature type="transmembrane region" description="Helical" evidence="1">
    <location>
        <begin position="430"/>
        <end position="449"/>
    </location>
</feature>
<feature type="transmembrane region" description="Helical" evidence="1">
    <location>
        <begin position="455"/>
        <end position="476"/>
    </location>
</feature>
<keyword evidence="1" id="KW-0812">Transmembrane</keyword>
<protein>
    <submittedName>
        <fullName evidence="2">Uncharacterized protein</fullName>
    </submittedName>
</protein>
<keyword evidence="1" id="KW-0472">Membrane</keyword>
<keyword evidence="3" id="KW-1185">Reference proteome</keyword>
<dbReference type="STRING" id="994479.GCA_000194155_05006"/>
<accession>A0A2N3Y7E0</accession>
<dbReference type="AlphaFoldDB" id="A0A2N3Y7E0"/>
<proteinExistence type="predicted"/>
<keyword evidence="1" id="KW-1133">Transmembrane helix</keyword>
<dbReference type="Proteomes" id="UP000233786">
    <property type="component" value="Unassembled WGS sequence"/>
</dbReference>
<reference evidence="2" key="1">
    <citation type="submission" date="2017-12" db="EMBL/GenBank/DDBJ databases">
        <title>Sequencing the genomes of 1000 Actinobacteria strains.</title>
        <authorList>
            <person name="Klenk H.-P."/>
        </authorList>
    </citation>
    <scope>NUCLEOTIDE SEQUENCE [LARGE SCALE GENOMIC DNA]</scope>
    <source>
        <strain evidence="2">DSM 44228</strain>
    </source>
</reference>
<evidence type="ECO:0000313" key="3">
    <source>
        <dbReference type="Proteomes" id="UP000233786"/>
    </source>
</evidence>
<evidence type="ECO:0000313" key="2">
    <source>
        <dbReference type="EMBL" id="PKW18854.1"/>
    </source>
</evidence>
<organism evidence="2 3">
    <name type="scientific">Saccharopolyspora spinosa</name>
    <dbReference type="NCBI Taxonomy" id="60894"/>
    <lineage>
        <taxon>Bacteria</taxon>
        <taxon>Bacillati</taxon>
        <taxon>Actinomycetota</taxon>
        <taxon>Actinomycetes</taxon>
        <taxon>Pseudonocardiales</taxon>
        <taxon>Pseudonocardiaceae</taxon>
        <taxon>Saccharopolyspora</taxon>
    </lineage>
</organism>
<dbReference type="EMBL" id="PJNB01000001">
    <property type="protein sequence ID" value="PKW18854.1"/>
    <property type="molecule type" value="Genomic_DNA"/>
</dbReference>
<feature type="transmembrane region" description="Helical" evidence="1">
    <location>
        <begin position="386"/>
        <end position="409"/>
    </location>
</feature>
<gene>
    <name evidence="2" type="ORF">A8926_6991</name>
</gene>